<dbReference type="GO" id="GO:0008901">
    <property type="term" value="F:ferredoxin hydrogenase activity"/>
    <property type="evidence" value="ECO:0007669"/>
    <property type="project" value="InterPro"/>
</dbReference>
<dbReference type="Pfam" id="PF00374">
    <property type="entry name" value="NiFeSe_Hases"/>
    <property type="match status" value="3"/>
</dbReference>
<feature type="binding site" evidence="8">
    <location>
        <position position="444"/>
    </location>
    <ligand>
        <name>Fe cation</name>
        <dbReference type="ChEBI" id="CHEBI:24875"/>
    </ligand>
</feature>
<evidence type="ECO:0000256" key="5">
    <source>
        <dbReference type="ARBA" id="ARBA00022596"/>
    </source>
</evidence>
<dbReference type="PROSITE" id="PS00508">
    <property type="entry name" value="NI_HGENASE_L_2"/>
    <property type="match status" value="1"/>
</dbReference>
<gene>
    <name evidence="10" type="primary">hupL</name>
    <name evidence="10" type="ORF">bsdtb5_25440</name>
</gene>
<comment type="subcellular location">
    <subcellularLocation>
        <location evidence="2">Cell envelope</location>
    </subcellularLocation>
</comment>
<dbReference type="SUPFAM" id="SSF56762">
    <property type="entry name" value="HydB/Nqo4-like"/>
    <property type="match status" value="1"/>
</dbReference>
<dbReference type="InterPro" id="IPR050867">
    <property type="entry name" value="NiFe/NiFeSe_hydrgnase_LSU"/>
</dbReference>
<keyword evidence="8" id="KW-0408">Iron</keyword>
<dbReference type="GO" id="GO:0030313">
    <property type="term" value="C:cell envelope"/>
    <property type="evidence" value="ECO:0007669"/>
    <property type="project" value="UniProtKB-SubCell"/>
</dbReference>
<dbReference type="Gene3D" id="1.10.645.10">
    <property type="entry name" value="Cytochrome-c3 Hydrogenase, chain B"/>
    <property type="match status" value="1"/>
</dbReference>
<dbReference type="KEGG" id="ahb:bsdtb5_25440"/>
<dbReference type="PROSITE" id="PS00507">
    <property type="entry name" value="NI_HGENASE_L_1"/>
    <property type="match status" value="1"/>
</dbReference>
<protein>
    <submittedName>
        <fullName evidence="10">Ni/Fe hydrogenase</fullName>
    </submittedName>
</protein>
<keyword evidence="11" id="KW-1185">Reference proteome</keyword>
<dbReference type="GO" id="GO:0016151">
    <property type="term" value="F:nickel cation binding"/>
    <property type="evidence" value="ECO:0007669"/>
    <property type="project" value="InterPro"/>
</dbReference>
<comment type="cofactor">
    <cofactor evidence="1 8">
        <name>Ni(2+)</name>
        <dbReference type="ChEBI" id="CHEBI:49786"/>
    </cofactor>
</comment>
<dbReference type="PANTHER" id="PTHR42958">
    <property type="entry name" value="HYDROGENASE-2 LARGE CHAIN"/>
    <property type="match status" value="1"/>
</dbReference>
<evidence type="ECO:0000256" key="4">
    <source>
        <dbReference type="ARBA" id="ARBA00011771"/>
    </source>
</evidence>
<reference evidence="10 11" key="1">
    <citation type="submission" date="2020-11" db="EMBL/GenBank/DDBJ databases">
        <title>Draft genome sequencing of a Lachnospiraceae strain isolated from anoxic soil subjected to BSD treatment.</title>
        <authorList>
            <person name="Uek A."/>
            <person name="Tonouchi A."/>
        </authorList>
    </citation>
    <scope>NUCLEOTIDE SEQUENCE [LARGE SCALE GENOMIC DNA]</scope>
    <source>
        <strain evidence="10 11">TB5</strain>
    </source>
</reference>
<dbReference type="EMBL" id="AP024169">
    <property type="protein sequence ID" value="BCN31249.1"/>
    <property type="molecule type" value="Genomic_DNA"/>
</dbReference>
<name>A0A7R7IDM9_9FIRM</name>
<sequence>MAKTIIIDPITRISGFLEISVNIEDDTIVDARTSGLLYRGFETILKNRFPFDSIFITERICGICSTAHAVTAALADENALKIEVSLNDRYLRDLVHGFEIMQNHLRHFYLLSMPDYAKINSVKLASDQMYHDYRIPEDINQNIERHYVESIELSRMAHEGAATLGGKAPHSHGIFVGGITVNIDPYKLEKVRSIIEKLLAFVSTSMKEDANVLATYYPDYFEKGISYPNYMSYGMFNTYDEAEITYVKPSVLIEGVISPLNPDLITEQVKYAWYQTDNPTVADTKKEDAYSFIKSPHYNNLAMEVGPLARLKITGDYKGGSSCLDRNIARVMETEKILRIMVQIVTRIQLLRSNQKKYEIPQNAVGAGLTDTSRGTLGHWVNIENHVIQHYNIITPSVWNLSTKSNEGMAGVIEKALIGTKLNNIDEPVEIGRIARSFDPCVSCATHIITREGTDKTIDILV</sequence>
<feature type="binding site" evidence="8">
    <location>
        <position position="61"/>
    </location>
    <ligand>
        <name>Ni(2+)</name>
        <dbReference type="ChEBI" id="CHEBI:49786"/>
    </ligand>
</feature>
<accession>A0A7R7IDM9</accession>
<dbReference type="AlphaFoldDB" id="A0A7R7IDM9"/>
<keyword evidence="8" id="KW-0460">Magnesium</keyword>
<keyword evidence="5 8" id="KW-0533">Nickel</keyword>
<feature type="binding site" evidence="8">
    <location>
        <position position="64"/>
    </location>
    <ligand>
        <name>Ni(2+)</name>
        <dbReference type="ChEBI" id="CHEBI:49786"/>
    </ligand>
</feature>
<feature type="binding site" evidence="8">
    <location>
        <position position="393"/>
    </location>
    <ligand>
        <name>Mg(2+)</name>
        <dbReference type="ChEBI" id="CHEBI:18420"/>
    </ligand>
</feature>
<proteinExistence type="inferred from homology"/>
<feature type="binding site" evidence="8">
    <location>
        <position position="64"/>
    </location>
    <ligand>
        <name>Fe cation</name>
        <dbReference type="ChEBI" id="CHEBI:24875"/>
    </ligand>
</feature>
<evidence type="ECO:0000256" key="7">
    <source>
        <dbReference type="ARBA" id="ARBA00023002"/>
    </source>
</evidence>
<keyword evidence="7 9" id="KW-0560">Oxidoreductase</keyword>
<evidence type="ECO:0000313" key="11">
    <source>
        <dbReference type="Proteomes" id="UP000595897"/>
    </source>
</evidence>
<evidence type="ECO:0000256" key="3">
    <source>
        <dbReference type="ARBA" id="ARBA00009292"/>
    </source>
</evidence>
<feature type="binding site" evidence="8">
    <location>
        <position position="447"/>
    </location>
    <ligand>
        <name>Mg(2+)</name>
        <dbReference type="ChEBI" id="CHEBI:18420"/>
    </ligand>
</feature>
<dbReference type="Proteomes" id="UP000595897">
    <property type="component" value="Chromosome"/>
</dbReference>
<evidence type="ECO:0000256" key="1">
    <source>
        <dbReference type="ARBA" id="ARBA00001967"/>
    </source>
</evidence>
<comment type="cofactor">
    <cofactor evidence="8">
        <name>Fe cation</name>
        <dbReference type="ChEBI" id="CHEBI:24875"/>
    </cofactor>
</comment>
<dbReference type="RefSeq" id="WP_271712386.1">
    <property type="nucleotide sequence ID" value="NZ_AP024169.1"/>
</dbReference>
<evidence type="ECO:0000256" key="6">
    <source>
        <dbReference type="ARBA" id="ARBA00022723"/>
    </source>
</evidence>
<comment type="similarity">
    <text evidence="3 9">Belongs to the [NiFe]/[NiFeSe] hydrogenase large subunit family.</text>
</comment>
<feature type="binding site" evidence="8">
    <location>
        <position position="441"/>
    </location>
    <ligand>
        <name>Ni(2+)</name>
        <dbReference type="ChEBI" id="CHEBI:49786"/>
    </ligand>
</feature>
<comment type="subunit">
    <text evidence="4">Heterodimer of a large and a small subunit.</text>
</comment>
<organism evidence="10 11">
    <name type="scientific">Anaeromicropila herbilytica</name>
    <dbReference type="NCBI Taxonomy" id="2785025"/>
    <lineage>
        <taxon>Bacteria</taxon>
        <taxon>Bacillati</taxon>
        <taxon>Bacillota</taxon>
        <taxon>Clostridia</taxon>
        <taxon>Lachnospirales</taxon>
        <taxon>Lachnospiraceae</taxon>
        <taxon>Anaeromicropila</taxon>
    </lineage>
</organism>
<evidence type="ECO:0000256" key="9">
    <source>
        <dbReference type="RuleBase" id="RU003896"/>
    </source>
</evidence>
<dbReference type="PANTHER" id="PTHR42958:SF2">
    <property type="entry name" value="UPTAKE HYDROGENASE LARGE SUBUNIT"/>
    <property type="match status" value="1"/>
</dbReference>
<keyword evidence="6 8" id="KW-0479">Metal-binding</keyword>
<evidence type="ECO:0000313" key="10">
    <source>
        <dbReference type="EMBL" id="BCN31249.1"/>
    </source>
</evidence>
<feature type="binding site" evidence="8">
    <location>
        <position position="42"/>
    </location>
    <ligand>
        <name>Mg(2+)</name>
        <dbReference type="ChEBI" id="CHEBI:18420"/>
    </ligand>
</feature>
<dbReference type="InterPro" id="IPR001501">
    <property type="entry name" value="Ni-dep_hyd_lsu"/>
</dbReference>
<evidence type="ECO:0000256" key="2">
    <source>
        <dbReference type="ARBA" id="ARBA00004196"/>
    </source>
</evidence>
<dbReference type="InterPro" id="IPR029014">
    <property type="entry name" value="NiFe-Hase_large"/>
</dbReference>
<dbReference type="InterPro" id="IPR018194">
    <property type="entry name" value="Ni-dep_hyd_lsu_Ni_BS"/>
</dbReference>
<evidence type="ECO:0000256" key="8">
    <source>
        <dbReference type="PIRSR" id="PIRSR601501-1"/>
    </source>
</evidence>